<dbReference type="PANTHER" id="PTHR37817:SF1">
    <property type="entry name" value="N-ACETYLTRANSFERASE EIS"/>
    <property type="match status" value="1"/>
</dbReference>
<dbReference type="EMBL" id="JAGQHR010000118">
    <property type="protein sequence ID" value="MCA9727155.1"/>
    <property type="molecule type" value="Genomic_DNA"/>
</dbReference>
<dbReference type="AlphaFoldDB" id="A0A956LWR9"/>
<dbReference type="Pfam" id="PF13527">
    <property type="entry name" value="Acetyltransf_9"/>
    <property type="match status" value="1"/>
</dbReference>
<dbReference type="Gene3D" id="3.40.630.30">
    <property type="match status" value="2"/>
</dbReference>
<dbReference type="SUPFAM" id="SSF55729">
    <property type="entry name" value="Acyl-CoA N-acyltransferases (Nat)"/>
    <property type="match status" value="1"/>
</dbReference>
<reference evidence="2" key="2">
    <citation type="journal article" date="2021" name="Microbiome">
        <title>Successional dynamics and alternative stable states in a saline activated sludge microbial community over 9 years.</title>
        <authorList>
            <person name="Wang Y."/>
            <person name="Ye J."/>
            <person name="Ju F."/>
            <person name="Liu L."/>
            <person name="Boyd J.A."/>
            <person name="Deng Y."/>
            <person name="Parks D.H."/>
            <person name="Jiang X."/>
            <person name="Yin X."/>
            <person name="Woodcroft B.J."/>
            <person name="Tyson G.W."/>
            <person name="Hugenholtz P."/>
            <person name="Polz M.F."/>
            <person name="Zhang T."/>
        </authorList>
    </citation>
    <scope>NUCLEOTIDE SEQUENCE</scope>
    <source>
        <strain evidence="2">HKST-UBA01</strain>
    </source>
</reference>
<evidence type="ECO:0000313" key="3">
    <source>
        <dbReference type="Proteomes" id="UP000697710"/>
    </source>
</evidence>
<dbReference type="EC" id="2.3.1.-" evidence="2"/>
<keyword evidence="2" id="KW-0012">Acyltransferase</keyword>
<dbReference type="InterPro" id="IPR041380">
    <property type="entry name" value="Acetyltransf_17"/>
</dbReference>
<comment type="caution">
    <text evidence="2">The sequence shown here is derived from an EMBL/GenBank/DDBJ whole genome shotgun (WGS) entry which is preliminary data.</text>
</comment>
<evidence type="ECO:0000259" key="1">
    <source>
        <dbReference type="PROSITE" id="PS51186"/>
    </source>
</evidence>
<dbReference type="PANTHER" id="PTHR37817">
    <property type="entry name" value="N-ACETYLTRANSFERASE EIS"/>
    <property type="match status" value="1"/>
</dbReference>
<evidence type="ECO:0000313" key="2">
    <source>
        <dbReference type="EMBL" id="MCA9727155.1"/>
    </source>
</evidence>
<dbReference type="InterPro" id="IPR051554">
    <property type="entry name" value="Acetyltransferase_Eis"/>
</dbReference>
<dbReference type="InterPro" id="IPR025559">
    <property type="entry name" value="Eis_dom"/>
</dbReference>
<dbReference type="Proteomes" id="UP000697710">
    <property type="component" value="Unassembled WGS sequence"/>
</dbReference>
<name>A0A956LWR9_UNCEI</name>
<dbReference type="SUPFAM" id="SSF55718">
    <property type="entry name" value="SCP-like"/>
    <property type="match status" value="1"/>
</dbReference>
<reference evidence="2" key="1">
    <citation type="submission" date="2020-04" db="EMBL/GenBank/DDBJ databases">
        <authorList>
            <person name="Zhang T."/>
        </authorList>
    </citation>
    <scope>NUCLEOTIDE SEQUENCE</scope>
    <source>
        <strain evidence="2">HKST-UBA01</strain>
    </source>
</reference>
<dbReference type="CDD" id="cd04301">
    <property type="entry name" value="NAT_SF"/>
    <property type="match status" value="1"/>
</dbReference>
<dbReference type="PROSITE" id="PS51186">
    <property type="entry name" value="GNAT"/>
    <property type="match status" value="1"/>
</dbReference>
<dbReference type="Pfam" id="PF13530">
    <property type="entry name" value="SCP2_2"/>
    <property type="match status" value="1"/>
</dbReference>
<dbReference type="GO" id="GO:0030649">
    <property type="term" value="P:aminoglycoside antibiotic catabolic process"/>
    <property type="evidence" value="ECO:0007669"/>
    <property type="project" value="TreeGrafter"/>
</dbReference>
<proteinExistence type="predicted"/>
<dbReference type="InterPro" id="IPR016181">
    <property type="entry name" value="Acyl_CoA_acyltransferase"/>
</dbReference>
<dbReference type="InterPro" id="IPR036527">
    <property type="entry name" value="SCP2_sterol-bd_dom_sf"/>
</dbReference>
<dbReference type="NCBIfam" id="NF002367">
    <property type="entry name" value="PRK01346.1-4"/>
    <property type="match status" value="1"/>
</dbReference>
<gene>
    <name evidence="2" type="ORF">KC729_05680</name>
</gene>
<feature type="non-terminal residue" evidence="2">
    <location>
        <position position="351"/>
    </location>
</feature>
<accession>A0A956LWR9</accession>
<dbReference type="Pfam" id="PF17668">
    <property type="entry name" value="Acetyltransf_17"/>
    <property type="match status" value="1"/>
</dbReference>
<protein>
    <submittedName>
        <fullName evidence="2">GNAT family N-acetyltransferase</fullName>
        <ecNumber evidence="2">2.3.1.-</ecNumber>
    </submittedName>
</protein>
<dbReference type="InterPro" id="IPR000182">
    <property type="entry name" value="GNAT_dom"/>
</dbReference>
<keyword evidence="2" id="KW-0808">Transferase</keyword>
<organism evidence="2 3">
    <name type="scientific">Eiseniibacteriota bacterium</name>
    <dbReference type="NCBI Taxonomy" id="2212470"/>
    <lineage>
        <taxon>Bacteria</taxon>
        <taxon>Candidatus Eiseniibacteriota</taxon>
    </lineage>
</organism>
<sequence length="351" mass="39519">MTIRVDFCQAPEDFAHTYRPISHYFGGTIRESDLANMTQIFDYRRSLRAWDGDLVVGGAGSHSHRLTVPGGEAEAAAVTIVGVLPTHRRRGVLRSLMREQLDRIHEAGEPLAYLWASEETIYGRFGYGMASLAASIELPKSDGVLDDLPLRGEIRYLTEEEAYEPISQLHERIRPQYPGMFSRPESWWKLRTLIDLEHRRGGGGVLNRVVLSLDGRPEAYALYRMHQSLRAGISHGYVNVIEALGATPEATREIWRFLASIDWVANLKASLLPLDHPLFFQMVRPRHARPTLIDGLWMRVVDVEKALAARSITAACPVVLAIHDPFCPWNEGRYRVGEGKVERSTADPDLS</sequence>
<feature type="domain" description="N-acetyltransferase" evidence="1">
    <location>
        <begin position="1"/>
        <end position="151"/>
    </location>
</feature>
<dbReference type="Gene3D" id="3.30.1050.10">
    <property type="entry name" value="SCP2 sterol-binding domain"/>
    <property type="match status" value="1"/>
</dbReference>
<dbReference type="GO" id="GO:0034069">
    <property type="term" value="F:aminoglycoside N-acetyltransferase activity"/>
    <property type="evidence" value="ECO:0007669"/>
    <property type="project" value="TreeGrafter"/>
</dbReference>